<accession>A0A521AQ72</accession>
<dbReference type="CDD" id="cd18809">
    <property type="entry name" value="SF1_C_RecD"/>
    <property type="match status" value="1"/>
</dbReference>
<sequence length="473" mass="54189">MINKHLISIITQHFKHNPTPSQEKTIEKFADFLTEQNEHPIFLLKGYAGTGKTSLVSSFVEALGELNFKMVLMAPTGRAAKVFSSYAQYPAHTVHKIIYRQKSANDGFGSFNLNKNLKPETIFFVDEASMIHGSSAEYSGFGTGNLMEDLLNFVFEGHNCRLVLIGDAAQLPPVGNSESPALNMDTLKYYSESVTECFLWDVVRQSSKSGVLSCASDLRFQIESENILDNLPKINIEGYNDVKRLTGEELIDAITTSYDTVGMDETLIVNRSNKRTNLYNKGIRNSILYKEEELTVGDIILVVKNNYHWLKNSKEVDFIANGDIAEIVRIKGYEELYGHRFVNCVVRLLDYKELEVDVKLMLDVLNLDTPGLSQKEQEQFFYTVMEDYVDLTPKRKQYQAVKNNDYYNALQVKFAYAMTCHKAQGGQWKSVFVDPGFVPDQNINRDYYRWLYTAFTRCTEKLYLVNFKEDYFE</sequence>
<dbReference type="GO" id="GO:0003678">
    <property type="term" value="F:DNA helicase activity"/>
    <property type="evidence" value="ECO:0007669"/>
    <property type="project" value="UniProtKB-ARBA"/>
</dbReference>
<evidence type="ECO:0000256" key="2">
    <source>
        <dbReference type="ARBA" id="ARBA00022840"/>
    </source>
</evidence>
<dbReference type="Proteomes" id="UP000319040">
    <property type="component" value="Unassembled WGS sequence"/>
</dbReference>
<dbReference type="Pfam" id="PF13538">
    <property type="entry name" value="UvrD_C_2"/>
    <property type="match status" value="1"/>
</dbReference>
<keyword evidence="2" id="KW-0067">ATP-binding</keyword>
<dbReference type="RefSeq" id="WP_142531717.1">
    <property type="nucleotide sequence ID" value="NZ_FXTB01000001.1"/>
</dbReference>
<name>A0A521AQ72_SACCC</name>
<organism evidence="4 5">
    <name type="scientific">Saccharicrinis carchari</name>
    <dbReference type="NCBI Taxonomy" id="1168039"/>
    <lineage>
        <taxon>Bacteria</taxon>
        <taxon>Pseudomonadati</taxon>
        <taxon>Bacteroidota</taxon>
        <taxon>Bacteroidia</taxon>
        <taxon>Marinilabiliales</taxon>
        <taxon>Marinilabiliaceae</taxon>
        <taxon>Saccharicrinis</taxon>
    </lineage>
</organism>
<dbReference type="OrthoDB" id="9803432at2"/>
<dbReference type="PANTHER" id="PTHR43788">
    <property type="entry name" value="DNA2/NAM7 HELICASE FAMILY MEMBER"/>
    <property type="match status" value="1"/>
</dbReference>
<evidence type="ECO:0000259" key="3">
    <source>
        <dbReference type="Pfam" id="PF13538"/>
    </source>
</evidence>
<feature type="domain" description="UvrD-like helicase C-terminal" evidence="3">
    <location>
        <begin position="414"/>
        <end position="465"/>
    </location>
</feature>
<dbReference type="Pfam" id="PF13604">
    <property type="entry name" value="AAA_30"/>
    <property type="match status" value="1"/>
</dbReference>
<dbReference type="InterPro" id="IPR050534">
    <property type="entry name" value="Coronavir_polyprotein_1ab"/>
</dbReference>
<dbReference type="InterPro" id="IPR027417">
    <property type="entry name" value="P-loop_NTPase"/>
</dbReference>
<keyword evidence="1" id="KW-0547">Nucleotide-binding</keyword>
<evidence type="ECO:0000313" key="4">
    <source>
        <dbReference type="EMBL" id="SMO36974.1"/>
    </source>
</evidence>
<protein>
    <submittedName>
        <fullName evidence="4">Exodeoxyribonuclease-5</fullName>
    </submittedName>
</protein>
<dbReference type="EMBL" id="FXTB01000001">
    <property type="protein sequence ID" value="SMO36974.1"/>
    <property type="molecule type" value="Genomic_DNA"/>
</dbReference>
<dbReference type="AlphaFoldDB" id="A0A521AQ72"/>
<dbReference type="InterPro" id="IPR027785">
    <property type="entry name" value="UvrD-like_helicase_C"/>
</dbReference>
<proteinExistence type="predicted"/>
<evidence type="ECO:0000256" key="1">
    <source>
        <dbReference type="ARBA" id="ARBA00022741"/>
    </source>
</evidence>
<reference evidence="4 5" key="1">
    <citation type="submission" date="2017-05" db="EMBL/GenBank/DDBJ databases">
        <authorList>
            <person name="Varghese N."/>
            <person name="Submissions S."/>
        </authorList>
    </citation>
    <scope>NUCLEOTIDE SEQUENCE [LARGE SCALE GENOMIC DNA]</scope>
    <source>
        <strain evidence="4 5">DSM 27040</strain>
    </source>
</reference>
<dbReference type="GO" id="GO:0005524">
    <property type="term" value="F:ATP binding"/>
    <property type="evidence" value="ECO:0007669"/>
    <property type="project" value="UniProtKB-KW"/>
</dbReference>
<keyword evidence="5" id="KW-1185">Reference proteome</keyword>
<dbReference type="SUPFAM" id="SSF52540">
    <property type="entry name" value="P-loop containing nucleoside triphosphate hydrolases"/>
    <property type="match status" value="1"/>
</dbReference>
<gene>
    <name evidence="4" type="ORF">SAMN06265379_101326</name>
</gene>
<evidence type="ECO:0000313" key="5">
    <source>
        <dbReference type="Proteomes" id="UP000319040"/>
    </source>
</evidence>
<dbReference type="PANTHER" id="PTHR43788:SF6">
    <property type="entry name" value="DNA HELICASE B"/>
    <property type="match status" value="1"/>
</dbReference>
<dbReference type="Gene3D" id="3.40.50.300">
    <property type="entry name" value="P-loop containing nucleotide triphosphate hydrolases"/>
    <property type="match status" value="2"/>
</dbReference>
<dbReference type="CDD" id="cd17933">
    <property type="entry name" value="DEXSc_RecD-like"/>
    <property type="match status" value="1"/>
</dbReference>